<reference evidence="1 2" key="1">
    <citation type="submission" date="2024-06" db="EMBL/GenBank/DDBJ databases">
        <title>The Natural Products Discovery Center: Release of the First 8490 Sequenced Strains for Exploring Actinobacteria Biosynthetic Diversity.</title>
        <authorList>
            <person name="Kalkreuter E."/>
            <person name="Kautsar S.A."/>
            <person name="Yang D."/>
            <person name="Bader C.D."/>
            <person name="Teijaro C.N."/>
            <person name="Fluegel L."/>
            <person name="Davis C.M."/>
            <person name="Simpson J.R."/>
            <person name="Lauterbach L."/>
            <person name="Steele A.D."/>
            <person name="Gui C."/>
            <person name="Meng S."/>
            <person name="Li G."/>
            <person name="Viehrig K."/>
            <person name="Ye F."/>
            <person name="Su P."/>
            <person name="Kiefer A.F."/>
            <person name="Nichols A."/>
            <person name="Cepeda A.J."/>
            <person name="Yan W."/>
            <person name="Fan B."/>
            <person name="Jiang Y."/>
            <person name="Adhikari A."/>
            <person name="Zheng C.-J."/>
            <person name="Schuster L."/>
            <person name="Cowan T.M."/>
            <person name="Smanski M.J."/>
            <person name="Chevrette M.G."/>
            <person name="De Carvalho L.P.S."/>
            <person name="Shen B."/>
        </authorList>
    </citation>
    <scope>NUCLEOTIDE SEQUENCE [LARGE SCALE GENOMIC DNA]</scope>
    <source>
        <strain evidence="1 2">NPDC052360</strain>
    </source>
</reference>
<dbReference type="NCBIfam" id="NF033401">
    <property type="entry name" value="thiazolyl_BerA"/>
    <property type="match status" value="1"/>
</dbReference>
<dbReference type="InterPro" id="IPR023895">
    <property type="entry name" value="Thiopep_bacteriocin_prcur"/>
</dbReference>
<dbReference type="Pfam" id="PF19409">
    <property type="entry name" value="Thiopep_pre"/>
    <property type="match status" value="1"/>
</dbReference>
<keyword evidence="2" id="KW-1185">Reference proteome</keyword>
<dbReference type="NCBIfam" id="TIGR03892">
    <property type="entry name" value="thiopep_precurs"/>
    <property type="match status" value="1"/>
</dbReference>
<sequence length="50" mass="5364">MDAAHLSDLDIDALEISEFLDESRLEDSEVVAKVMSASCTTCECCCSCSS</sequence>
<organism evidence="1 2">
    <name type="scientific">Streptomyces griseosporeus</name>
    <dbReference type="NCBI Taxonomy" id="1910"/>
    <lineage>
        <taxon>Bacteria</taxon>
        <taxon>Bacillati</taxon>
        <taxon>Actinomycetota</taxon>
        <taxon>Actinomycetes</taxon>
        <taxon>Kitasatosporales</taxon>
        <taxon>Streptomycetaceae</taxon>
        <taxon>Streptomyces</taxon>
    </lineage>
</organism>
<accession>A0ABV3KPE7</accession>
<protein>
    <submittedName>
        <fullName evidence="1">Thiocillin/thiostrepton family thiazolyl peptide</fullName>
    </submittedName>
</protein>
<name>A0ABV3KPE7_STRGS</name>
<evidence type="ECO:0000313" key="2">
    <source>
        <dbReference type="Proteomes" id="UP001553148"/>
    </source>
</evidence>
<dbReference type="EMBL" id="JBFAUJ010000006">
    <property type="protein sequence ID" value="MEV8461176.1"/>
    <property type="molecule type" value="Genomic_DNA"/>
</dbReference>
<comment type="caution">
    <text evidence="1">The sequence shown here is derived from an EMBL/GenBank/DDBJ whole genome shotgun (WGS) entry which is preliminary data.</text>
</comment>
<gene>
    <name evidence="1" type="ORF">AB0470_16705</name>
</gene>
<dbReference type="RefSeq" id="WP_162655577.1">
    <property type="nucleotide sequence ID" value="NZ_BNBR01000008.1"/>
</dbReference>
<evidence type="ECO:0000313" key="1">
    <source>
        <dbReference type="EMBL" id="MEV8461176.1"/>
    </source>
</evidence>
<dbReference type="Proteomes" id="UP001553148">
    <property type="component" value="Unassembled WGS sequence"/>
</dbReference>
<proteinExistence type="predicted"/>